<evidence type="ECO:0000256" key="7">
    <source>
        <dbReference type="SAM" id="MobiDB-lite"/>
    </source>
</evidence>
<dbReference type="InterPro" id="IPR051831">
    <property type="entry name" value="Bromodomain_contain_prot"/>
</dbReference>
<dbReference type="InterPro" id="IPR001487">
    <property type="entry name" value="Bromodomain"/>
</dbReference>
<reference evidence="9" key="2">
    <citation type="submission" date="2023-05" db="EMBL/GenBank/DDBJ databases">
        <authorList>
            <person name="Fouks B."/>
        </authorList>
    </citation>
    <scope>NUCLEOTIDE SEQUENCE</scope>
    <source>
        <strain evidence="9">Stay&amp;Tobe</strain>
        <tissue evidence="9">Testes</tissue>
    </source>
</reference>
<dbReference type="Pfam" id="PF12024">
    <property type="entry name" value="DUF3512"/>
    <property type="match status" value="1"/>
</dbReference>
<comment type="subcellular location">
    <subcellularLocation>
        <location evidence="1">Nucleus</location>
    </subcellularLocation>
</comment>
<keyword evidence="5" id="KW-0539">Nucleus</keyword>
<dbReference type="PANTHER" id="PTHR22881:SF27">
    <property type="entry name" value="BROMODOMAIN CONTAINING 7_9"/>
    <property type="match status" value="1"/>
</dbReference>
<name>A0AAD7ZGR0_DIPPU</name>
<dbReference type="AlphaFoldDB" id="A0AAD7ZGR0"/>
<comment type="caution">
    <text evidence="9">The sequence shown here is derived from an EMBL/GenBank/DDBJ whole genome shotgun (WGS) entry which is preliminary data.</text>
</comment>
<reference evidence="9" key="1">
    <citation type="journal article" date="2023" name="IScience">
        <title>Live-bearing cockroach genome reveals convergent evolutionary mechanisms linked to viviparity in insects and beyond.</title>
        <authorList>
            <person name="Fouks B."/>
            <person name="Harrison M.C."/>
            <person name="Mikhailova A.A."/>
            <person name="Marchal E."/>
            <person name="English S."/>
            <person name="Carruthers M."/>
            <person name="Jennings E.C."/>
            <person name="Chiamaka E.L."/>
            <person name="Frigard R.A."/>
            <person name="Pippel M."/>
            <person name="Attardo G.M."/>
            <person name="Benoit J.B."/>
            <person name="Bornberg-Bauer E."/>
            <person name="Tobe S.S."/>
        </authorList>
    </citation>
    <scope>NUCLEOTIDE SEQUENCE</scope>
    <source>
        <strain evidence="9">Stay&amp;Tobe</strain>
    </source>
</reference>
<evidence type="ECO:0000256" key="2">
    <source>
        <dbReference type="ARBA" id="ARBA00023015"/>
    </source>
</evidence>
<keyword evidence="4" id="KW-0804">Transcription</keyword>
<dbReference type="GO" id="GO:0005634">
    <property type="term" value="C:nucleus"/>
    <property type="evidence" value="ECO:0007669"/>
    <property type="project" value="UniProtKB-SubCell"/>
</dbReference>
<accession>A0AAD7ZGR0</accession>
<evidence type="ECO:0000256" key="6">
    <source>
        <dbReference type="PROSITE-ProRule" id="PRU00035"/>
    </source>
</evidence>
<keyword evidence="10" id="KW-1185">Reference proteome</keyword>
<dbReference type="InterPro" id="IPR021900">
    <property type="entry name" value="DUF3512"/>
</dbReference>
<feature type="compositionally biased region" description="Polar residues" evidence="7">
    <location>
        <begin position="489"/>
        <end position="498"/>
    </location>
</feature>
<evidence type="ECO:0000313" key="10">
    <source>
        <dbReference type="Proteomes" id="UP001233999"/>
    </source>
</evidence>
<evidence type="ECO:0000256" key="5">
    <source>
        <dbReference type="ARBA" id="ARBA00023242"/>
    </source>
</evidence>
<evidence type="ECO:0000259" key="8">
    <source>
        <dbReference type="PROSITE" id="PS50014"/>
    </source>
</evidence>
<evidence type="ECO:0000313" key="9">
    <source>
        <dbReference type="EMBL" id="KAJ9580096.1"/>
    </source>
</evidence>
<dbReference type="Pfam" id="PF00439">
    <property type="entry name" value="Bromodomain"/>
    <property type="match status" value="1"/>
</dbReference>
<feature type="compositionally biased region" description="Low complexity" evidence="7">
    <location>
        <begin position="548"/>
        <end position="557"/>
    </location>
</feature>
<feature type="compositionally biased region" description="Acidic residues" evidence="7">
    <location>
        <begin position="101"/>
        <end position="112"/>
    </location>
</feature>
<organism evidence="9 10">
    <name type="scientific">Diploptera punctata</name>
    <name type="common">Pacific beetle cockroach</name>
    <dbReference type="NCBI Taxonomy" id="6984"/>
    <lineage>
        <taxon>Eukaryota</taxon>
        <taxon>Metazoa</taxon>
        <taxon>Ecdysozoa</taxon>
        <taxon>Arthropoda</taxon>
        <taxon>Hexapoda</taxon>
        <taxon>Insecta</taxon>
        <taxon>Pterygota</taxon>
        <taxon>Neoptera</taxon>
        <taxon>Polyneoptera</taxon>
        <taxon>Dictyoptera</taxon>
        <taxon>Blattodea</taxon>
        <taxon>Blaberoidea</taxon>
        <taxon>Blaberidae</taxon>
        <taxon>Diplopterinae</taxon>
        <taxon>Diploptera</taxon>
    </lineage>
</organism>
<dbReference type="EMBL" id="JASPKZ010008361">
    <property type="protein sequence ID" value="KAJ9580096.1"/>
    <property type="molecule type" value="Genomic_DNA"/>
</dbReference>
<keyword evidence="3 6" id="KW-0103">Bromodomain</keyword>
<feature type="region of interest" description="Disordered" evidence="7">
    <location>
        <begin position="95"/>
        <end position="130"/>
    </location>
</feature>
<dbReference type="PANTHER" id="PTHR22881">
    <property type="entry name" value="BROMODOMAIN CONTAINING PROTEIN"/>
    <property type="match status" value="1"/>
</dbReference>
<dbReference type="Proteomes" id="UP001233999">
    <property type="component" value="Unassembled WGS sequence"/>
</dbReference>
<sequence>MDFSTMKQKIDENQYTTLTEYVEDFKLMCNNAMVYNHPETIYYKAAKKLLHVGLKTMSPDKLKPLYSVLTYMGELSQEELGFDLGVEELHQASGGIKTESEDQAGGEDGDESLDSRREHRKKLREANRPLGKFEAIPDDLTPEEILEQAQRAAQAAAERLTLKRPNTNLGFLRQQKDGSTSLSILVPGEGVTPGTNERPISLGLLTGKLTHGTGQLQGFREDRRNLAKTVKPLYYGAFGSYAPSYDSTFANLTKEESDLVYQTYGDETCVQYAESILDFSKDCDYTLTMVDNLLDLLTGGEHRKTKRILEERRRLREEDERIRQMLEGKQVVMQGMPDDKMHQMAIQQDVKLDFDSLKSLSDIGIDMKFLDTVEQEAHIREEHKAAEEAMQIQLDQNSVLLQKLQQVQSDRLSLTPPAHLSHVSQPSDNEVQLAGKITESLKDMVKKVDPLVIAPVPSLRKAMGILPGTSPPDSPAAQNSEQRQHSAAESENGTTTNTEVSVMLNDSVSNEAMVEEVDVEGTSSQAEAEEETGEVPDLESELREFLESEPALSSSPLQDDRTIEEILSES</sequence>
<dbReference type="GO" id="GO:0006357">
    <property type="term" value="P:regulation of transcription by RNA polymerase II"/>
    <property type="evidence" value="ECO:0007669"/>
    <property type="project" value="TreeGrafter"/>
</dbReference>
<feature type="domain" description="Bromo" evidence="8">
    <location>
        <begin position="1"/>
        <end position="43"/>
    </location>
</feature>
<feature type="region of interest" description="Disordered" evidence="7">
    <location>
        <begin position="515"/>
        <end position="570"/>
    </location>
</feature>
<gene>
    <name evidence="9" type="ORF">L9F63_004238</name>
</gene>
<keyword evidence="2" id="KW-0805">Transcription regulation</keyword>
<dbReference type="InterPro" id="IPR036427">
    <property type="entry name" value="Bromodomain-like_sf"/>
</dbReference>
<evidence type="ECO:0000256" key="3">
    <source>
        <dbReference type="ARBA" id="ARBA00023117"/>
    </source>
</evidence>
<dbReference type="Gene3D" id="1.20.920.10">
    <property type="entry name" value="Bromodomain-like"/>
    <property type="match status" value="1"/>
</dbReference>
<evidence type="ECO:0000256" key="4">
    <source>
        <dbReference type="ARBA" id="ARBA00023163"/>
    </source>
</evidence>
<dbReference type="SUPFAM" id="SSF47370">
    <property type="entry name" value="Bromodomain"/>
    <property type="match status" value="1"/>
</dbReference>
<feature type="region of interest" description="Disordered" evidence="7">
    <location>
        <begin position="463"/>
        <end position="498"/>
    </location>
</feature>
<dbReference type="SMART" id="SM00297">
    <property type="entry name" value="BROMO"/>
    <property type="match status" value="1"/>
</dbReference>
<dbReference type="PROSITE" id="PS50014">
    <property type="entry name" value="BROMODOMAIN_2"/>
    <property type="match status" value="1"/>
</dbReference>
<proteinExistence type="predicted"/>
<evidence type="ECO:0000256" key="1">
    <source>
        <dbReference type="ARBA" id="ARBA00004123"/>
    </source>
</evidence>
<feature type="compositionally biased region" description="Acidic residues" evidence="7">
    <location>
        <begin position="527"/>
        <end position="539"/>
    </location>
</feature>
<protein>
    <recommendedName>
        <fullName evidence="8">Bromo domain-containing protein</fullName>
    </recommendedName>
</protein>
<dbReference type="PRINTS" id="PR00503">
    <property type="entry name" value="BROMODOMAIN"/>
</dbReference>